<gene>
    <name evidence="2" type="ORF">LX97_01790</name>
</gene>
<comment type="caution">
    <text evidence="2">The sequence shown here is derived from an EMBL/GenBank/DDBJ whole genome shotgun (WGS) entry which is preliminary data.</text>
</comment>
<dbReference type="PROSITE" id="PS50925">
    <property type="entry name" value="BLUF"/>
    <property type="match status" value="1"/>
</dbReference>
<evidence type="ECO:0000313" key="2">
    <source>
        <dbReference type="EMBL" id="PZX41011.1"/>
    </source>
</evidence>
<evidence type="ECO:0000259" key="1">
    <source>
        <dbReference type="PROSITE" id="PS50925"/>
    </source>
</evidence>
<dbReference type="InterPro" id="IPR036046">
    <property type="entry name" value="Acylphosphatase-like_dom_sf"/>
</dbReference>
<dbReference type="Proteomes" id="UP000248584">
    <property type="component" value="Unassembled WGS sequence"/>
</dbReference>
<dbReference type="InterPro" id="IPR007024">
    <property type="entry name" value="BLUF_domain"/>
</dbReference>
<dbReference type="EMBL" id="QKZR01000002">
    <property type="protein sequence ID" value="PZX41011.1"/>
    <property type="molecule type" value="Genomic_DNA"/>
</dbReference>
<organism evidence="2 3">
    <name type="scientific">Nonlabens dokdonensis</name>
    <dbReference type="NCBI Taxonomy" id="328515"/>
    <lineage>
        <taxon>Bacteria</taxon>
        <taxon>Pseudomonadati</taxon>
        <taxon>Bacteroidota</taxon>
        <taxon>Flavobacteriia</taxon>
        <taxon>Flavobacteriales</taxon>
        <taxon>Flavobacteriaceae</taxon>
        <taxon>Nonlabens</taxon>
    </lineage>
</organism>
<evidence type="ECO:0000313" key="3">
    <source>
        <dbReference type="Proteomes" id="UP000248584"/>
    </source>
</evidence>
<dbReference type="SUPFAM" id="SSF54975">
    <property type="entry name" value="Acylphosphatase/BLUF domain-like"/>
    <property type="match status" value="1"/>
</dbReference>
<reference evidence="2 3" key="1">
    <citation type="submission" date="2018-06" db="EMBL/GenBank/DDBJ databases">
        <title>Genomic Encyclopedia of Archaeal and Bacterial Type Strains, Phase II (KMG-II): from individual species to whole genera.</title>
        <authorList>
            <person name="Goeker M."/>
        </authorList>
    </citation>
    <scope>NUCLEOTIDE SEQUENCE [LARGE SCALE GENOMIC DNA]</scope>
    <source>
        <strain evidence="2 3">DSM 17205</strain>
    </source>
</reference>
<feature type="domain" description="BLUF" evidence="1">
    <location>
        <begin position="12"/>
        <end position="103"/>
    </location>
</feature>
<accession>A0ABX5PYI0</accession>
<protein>
    <submittedName>
        <fullName evidence="2">FAD-dependent sensor of blue light</fullName>
    </submittedName>
</protein>
<dbReference type="Pfam" id="PF04940">
    <property type="entry name" value="BLUF"/>
    <property type="match status" value="1"/>
</dbReference>
<dbReference type="Gene3D" id="3.30.70.100">
    <property type="match status" value="1"/>
</dbReference>
<name>A0ABX5PYI0_9FLAO</name>
<sequence length="145" mass="16894">MSRPEKFLMKSTYTICYVSKVAPNLSEKDIEALFQYTAAYNNKSNISGILLHSLDNFFQVLEGSEKSLTKLYEKIKEDTRHGEIYEVYNRKISQPVFDNYKSTFDIVKTAEDLKMLLIYLNQDVSNSTNRKLRRLLAPFDLLGEF</sequence>
<proteinExistence type="predicted"/>
<keyword evidence="3" id="KW-1185">Reference proteome</keyword>
<dbReference type="SMART" id="SM01034">
    <property type="entry name" value="BLUF"/>
    <property type="match status" value="1"/>
</dbReference>